<dbReference type="InterPro" id="IPR022617">
    <property type="entry name" value="Rad60/SUMO-like_dom"/>
</dbReference>
<dbReference type="EMBL" id="KB870811">
    <property type="protein sequence ID" value="EOA17815.1"/>
    <property type="molecule type" value="Genomic_DNA"/>
</dbReference>
<dbReference type="PANTHER" id="PTHR10562">
    <property type="entry name" value="SMALL UBIQUITIN-RELATED MODIFIER"/>
    <property type="match status" value="1"/>
</dbReference>
<dbReference type="Proteomes" id="UP000029121">
    <property type="component" value="Unassembled WGS sequence"/>
</dbReference>
<organism evidence="2 3">
    <name type="scientific">Capsella rubella</name>
    <dbReference type="NCBI Taxonomy" id="81985"/>
    <lineage>
        <taxon>Eukaryota</taxon>
        <taxon>Viridiplantae</taxon>
        <taxon>Streptophyta</taxon>
        <taxon>Embryophyta</taxon>
        <taxon>Tracheophyta</taxon>
        <taxon>Spermatophyta</taxon>
        <taxon>Magnoliopsida</taxon>
        <taxon>eudicotyledons</taxon>
        <taxon>Gunneridae</taxon>
        <taxon>Pentapetalae</taxon>
        <taxon>rosids</taxon>
        <taxon>malvids</taxon>
        <taxon>Brassicales</taxon>
        <taxon>Brassicaceae</taxon>
        <taxon>Camelineae</taxon>
        <taxon>Capsella</taxon>
    </lineage>
</organism>
<gene>
    <name evidence="2" type="ORF">CARUB_v10006213mg</name>
</gene>
<dbReference type="eggNOG" id="KOG1769">
    <property type="taxonomic scope" value="Eukaryota"/>
</dbReference>
<proteinExistence type="predicted"/>
<name>R0GZR2_9BRAS</name>
<feature type="domain" description="Ubiquitin-like" evidence="1">
    <location>
        <begin position="70"/>
        <end position="146"/>
    </location>
</feature>
<evidence type="ECO:0000313" key="3">
    <source>
        <dbReference type="Proteomes" id="UP000029121"/>
    </source>
</evidence>
<dbReference type="PROSITE" id="PS50053">
    <property type="entry name" value="UBIQUITIN_2"/>
    <property type="match status" value="1"/>
</dbReference>
<keyword evidence="3" id="KW-1185">Reference proteome</keyword>
<evidence type="ECO:0000313" key="2">
    <source>
        <dbReference type="EMBL" id="EOA17815.1"/>
    </source>
</evidence>
<dbReference type="KEGG" id="crb:17878318"/>
<dbReference type="STRING" id="81985.R0GZR2"/>
<dbReference type="Pfam" id="PF11976">
    <property type="entry name" value="Rad60-SLD"/>
    <property type="match status" value="1"/>
</dbReference>
<dbReference type="OrthoDB" id="442921at2759"/>
<dbReference type="InterPro" id="IPR000626">
    <property type="entry name" value="Ubiquitin-like_dom"/>
</dbReference>
<dbReference type="InterPro" id="IPR029071">
    <property type="entry name" value="Ubiquitin-like_domsf"/>
</dbReference>
<protein>
    <recommendedName>
        <fullName evidence="1">Ubiquitin-like domain-containing protein</fullName>
    </recommendedName>
</protein>
<evidence type="ECO:0000259" key="1">
    <source>
        <dbReference type="PROSITE" id="PS50053"/>
    </source>
</evidence>
<dbReference type="AlphaFoldDB" id="R0GZR2"/>
<accession>R0GZR2</accession>
<dbReference type="Gene3D" id="3.10.20.90">
    <property type="entry name" value="Phosphatidylinositol 3-kinase Catalytic Subunit, Chain A, domain 1"/>
    <property type="match status" value="1"/>
</dbReference>
<dbReference type="SUPFAM" id="SSF54236">
    <property type="entry name" value="Ubiquitin-like"/>
    <property type="match status" value="1"/>
</dbReference>
<reference evidence="3" key="1">
    <citation type="journal article" date="2013" name="Nat. Genet.">
        <title>The Capsella rubella genome and the genomic consequences of rapid mating system evolution.</title>
        <authorList>
            <person name="Slotte T."/>
            <person name="Hazzouri K.M."/>
            <person name="Agren J.A."/>
            <person name="Koenig D."/>
            <person name="Maumus F."/>
            <person name="Guo Y.L."/>
            <person name="Steige K."/>
            <person name="Platts A.E."/>
            <person name="Escobar J.S."/>
            <person name="Newman L.K."/>
            <person name="Wang W."/>
            <person name="Mandakova T."/>
            <person name="Vello E."/>
            <person name="Smith L.M."/>
            <person name="Henz S.R."/>
            <person name="Steffen J."/>
            <person name="Takuno S."/>
            <person name="Brandvain Y."/>
            <person name="Coop G."/>
            <person name="Andolfatto P."/>
            <person name="Hu T.T."/>
            <person name="Blanchette M."/>
            <person name="Clark R.M."/>
            <person name="Quesneville H."/>
            <person name="Nordborg M."/>
            <person name="Gaut B.S."/>
            <person name="Lysak M.A."/>
            <person name="Jenkins J."/>
            <person name="Grimwood J."/>
            <person name="Chapman J."/>
            <person name="Prochnik S."/>
            <person name="Shu S."/>
            <person name="Rokhsar D."/>
            <person name="Schmutz J."/>
            <person name="Weigel D."/>
            <person name="Wright S.I."/>
        </authorList>
    </citation>
    <scope>NUCLEOTIDE SEQUENCE [LARGE SCALE GENOMIC DNA]</scope>
    <source>
        <strain evidence="3">cv. Monte Gargano</strain>
    </source>
</reference>
<sequence>MSEGGSQICDNTSTLQSKVRSKKTRRKIDPNDCSSELIMPGEIISTTSRVYERSDVKKKGKKRKVAKESTHVTLNVMGEDEEGVRVFKVRRDTKLLKLMEQYHDLRGFEWNTFRFLLDGTRIREYNTPDELELKDGDEIDAMLYQPRILV</sequence>